<sequence length="519" mass="58350">MAPSLNGLRGRRVGRGRSAHAHGAAPPLLVPADAAQRDEHLHDRRLRLVLVRPPQRLERVHARAAVEPPRPVHVPLRLPLHRVARHRAQPRHDALHRLLPPLRQPGVQRPRVPPPVAQLRPHRRPELPGQHLVHLRPLRVRLLLPPLRLHLQQLLRRHDHVRVLLVQPRAAHRAGRRVQELAPVYAALLPRQRPLADDWTRTAQLLHRRVHPGRRPRPLPLPPRDRPRRCLCLPSPRAHQQLRQPGLDAVGGGGRHRRRKPRHELAEDGADADEHGARGARHEAHGLLVALAPQGLLLEPPHLEQLRLDLLLERLGAHRIAGQRRVRELHRYRPAETAPAADGELPLGGLQLVERLHLGAELGRGRHEALHLLGLDLEPLGGEQVEARVVRASLDARVHPGEVDAAAQAEARDGGRGGVERQHQLGAGEAEEERLVGGVEVGHPRRAHGVGAQPGDLLLRERAVQREQLGHGRPRLERQYAQRRLRHRRQPEVHGQPRGRLVRNHRPIDGIPFALLPPT</sequence>
<feature type="compositionally biased region" description="Basic residues" evidence="1">
    <location>
        <begin position="9"/>
        <end position="20"/>
    </location>
</feature>
<dbReference type="Gramene" id="TraesCS3B03G0984400.1">
    <property type="protein sequence ID" value="TraesCS3B03G0984400.1.CDS1"/>
    <property type="gene ID" value="TraesCS3B03G0984400"/>
</dbReference>
<dbReference type="Proteomes" id="UP000019116">
    <property type="component" value="Chromosome 3B"/>
</dbReference>
<dbReference type="EnsemblPlants" id="TraesCS3B02G394400.1">
    <property type="protein sequence ID" value="TraesCS3B02G394400.1.cds1"/>
    <property type="gene ID" value="TraesCS3B02G394400"/>
</dbReference>
<proteinExistence type="predicted"/>
<evidence type="ECO:0000313" key="3">
    <source>
        <dbReference type="Proteomes" id="UP000019116"/>
    </source>
</evidence>
<keyword evidence="3" id="KW-1185">Reference proteome</keyword>
<dbReference type="AlphaFoldDB" id="A0A3B6FW17"/>
<dbReference type="Gramene" id="TraesCS3B02G394400.1">
    <property type="protein sequence ID" value="TraesCS3B02G394400.1.cds1"/>
    <property type="gene ID" value="TraesCS3B02G394400"/>
</dbReference>
<feature type="region of interest" description="Disordered" evidence="1">
    <location>
        <begin position="103"/>
        <end position="123"/>
    </location>
</feature>
<feature type="region of interest" description="Disordered" evidence="1">
    <location>
        <begin position="1"/>
        <end position="30"/>
    </location>
</feature>
<feature type="compositionally biased region" description="Low complexity" evidence="1">
    <location>
        <begin position="21"/>
        <end position="30"/>
    </location>
</feature>
<evidence type="ECO:0000313" key="2">
    <source>
        <dbReference type="EnsemblPlants" id="TraesCS3B02G394400.1.cds1"/>
    </source>
</evidence>
<reference evidence="2" key="2">
    <citation type="submission" date="2018-10" db="UniProtKB">
        <authorList>
            <consortium name="EnsemblPlants"/>
        </authorList>
    </citation>
    <scope>IDENTIFICATION</scope>
</reference>
<name>A0A3B6FW17_WHEAT</name>
<dbReference type="OMA" id="RRCLCLP"/>
<accession>A0A3B6FW17</accession>
<feature type="region of interest" description="Disordered" evidence="1">
    <location>
        <begin position="235"/>
        <end position="278"/>
    </location>
</feature>
<feature type="region of interest" description="Disordered" evidence="1">
    <location>
        <begin position="409"/>
        <end position="433"/>
    </location>
</feature>
<feature type="region of interest" description="Disordered" evidence="1">
    <location>
        <begin position="484"/>
        <end position="504"/>
    </location>
</feature>
<evidence type="ECO:0000256" key="1">
    <source>
        <dbReference type="SAM" id="MobiDB-lite"/>
    </source>
</evidence>
<dbReference type="Gramene" id="TraesCLE_scaffold_034256_01G000200.1">
    <property type="protein sequence ID" value="TraesCLE_scaffold_034256_01G000200.1"/>
    <property type="gene ID" value="TraesCLE_scaffold_034256_01G000200"/>
</dbReference>
<organism evidence="2">
    <name type="scientific">Triticum aestivum</name>
    <name type="common">Wheat</name>
    <dbReference type="NCBI Taxonomy" id="4565"/>
    <lineage>
        <taxon>Eukaryota</taxon>
        <taxon>Viridiplantae</taxon>
        <taxon>Streptophyta</taxon>
        <taxon>Embryophyta</taxon>
        <taxon>Tracheophyta</taxon>
        <taxon>Spermatophyta</taxon>
        <taxon>Magnoliopsida</taxon>
        <taxon>Liliopsida</taxon>
        <taxon>Poales</taxon>
        <taxon>Poaceae</taxon>
        <taxon>BOP clade</taxon>
        <taxon>Pooideae</taxon>
        <taxon>Triticodae</taxon>
        <taxon>Triticeae</taxon>
        <taxon>Triticinae</taxon>
        <taxon>Triticum</taxon>
    </lineage>
</organism>
<reference evidence="2" key="1">
    <citation type="submission" date="2018-08" db="EMBL/GenBank/DDBJ databases">
        <authorList>
            <person name="Rossello M."/>
        </authorList>
    </citation>
    <scope>NUCLEOTIDE SEQUENCE [LARGE SCALE GENOMIC DNA]</scope>
    <source>
        <strain evidence="2">cv. Chinese Spring</strain>
    </source>
</reference>
<feature type="region of interest" description="Disordered" evidence="1">
    <location>
        <begin position="208"/>
        <end position="227"/>
    </location>
</feature>
<feature type="compositionally biased region" description="Basic and acidic residues" evidence="1">
    <location>
        <begin position="410"/>
        <end position="423"/>
    </location>
</feature>
<feature type="compositionally biased region" description="Basic residues" evidence="1">
    <location>
        <begin position="208"/>
        <end position="217"/>
    </location>
</feature>
<protein>
    <submittedName>
        <fullName evidence="2">Uncharacterized protein</fullName>
    </submittedName>
</protein>